<evidence type="ECO:0000256" key="1">
    <source>
        <dbReference type="SAM" id="MobiDB-lite"/>
    </source>
</evidence>
<feature type="region of interest" description="Disordered" evidence="1">
    <location>
        <begin position="145"/>
        <end position="173"/>
    </location>
</feature>
<name>A0AAE9AIA7_CAEBR</name>
<evidence type="ECO:0000313" key="4">
    <source>
        <dbReference type="Proteomes" id="UP000827892"/>
    </source>
</evidence>
<gene>
    <name evidence="3" type="ORF">L3Y34_004657</name>
</gene>
<reference evidence="3 4" key="1">
    <citation type="submission" date="2022-05" db="EMBL/GenBank/DDBJ databases">
        <title>Chromosome-level reference genomes for two strains of Caenorhabditis briggsae: an improved platform for comparative genomics.</title>
        <authorList>
            <person name="Stevens L."/>
            <person name="Andersen E.C."/>
        </authorList>
    </citation>
    <scope>NUCLEOTIDE SEQUENCE [LARGE SCALE GENOMIC DNA]</scope>
    <source>
        <strain evidence="3">QX1410_ONT</strain>
        <tissue evidence="3">Whole-organism</tissue>
    </source>
</reference>
<proteinExistence type="predicted"/>
<feature type="domain" description="SAP" evidence="2">
    <location>
        <begin position="13"/>
        <end position="47"/>
    </location>
</feature>
<feature type="region of interest" description="Disordered" evidence="1">
    <location>
        <begin position="205"/>
        <end position="228"/>
    </location>
</feature>
<organism evidence="3 4">
    <name type="scientific">Caenorhabditis briggsae</name>
    <dbReference type="NCBI Taxonomy" id="6238"/>
    <lineage>
        <taxon>Eukaryota</taxon>
        <taxon>Metazoa</taxon>
        <taxon>Ecdysozoa</taxon>
        <taxon>Nematoda</taxon>
        <taxon>Chromadorea</taxon>
        <taxon>Rhabditida</taxon>
        <taxon>Rhabditina</taxon>
        <taxon>Rhabditomorpha</taxon>
        <taxon>Rhabditoidea</taxon>
        <taxon>Rhabditidae</taxon>
        <taxon>Peloderinae</taxon>
        <taxon>Caenorhabditis</taxon>
    </lineage>
</organism>
<dbReference type="SUPFAM" id="SSF68906">
    <property type="entry name" value="SAP domain"/>
    <property type="match status" value="1"/>
</dbReference>
<sequence>MPAKTQKLEENDVFNMTCDKLRKELKKKRLSVVGKKSDLQFRLVEFLNNQREAEQQAPIDEEPEEQPQADQPQDEIDEPMDTDEPETPLNRTFTVEESSTERENRPTHEQTPTNAVGLVLDEDAKREMCGNLGIDLHNFEVKSRTRTHRASGRKSLRATTVSPDQSPEKVEEPIVAAREVTPVRQRARPPSKDRFAMIHAREMEKEETLGERRERMQKRHDDLTSNVSESIRRLATPKSVKKREPLDRSANRSAGRNWTVQNPAKMTFNFGQNDVSDFAAVASARQEAGPSSSSVMTTVAKKPASRARAHVDVKKLTKIPGPSRNTSTPSRGISAKTVIPATVADDNTFTDYISTPKGTTPSRVPKRAGYTPHTSKKVFVDTTQLTDREYNLAMEEGLIPGKLATKSNLENRQIANKKRRDDIIALKRKMNIQ</sequence>
<dbReference type="Proteomes" id="UP000827892">
    <property type="component" value="Chromosome IV"/>
</dbReference>
<dbReference type="Gene3D" id="1.10.720.30">
    <property type="entry name" value="SAP domain"/>
    <property type="match status" value="1"/>
</dbReference>
<dbReference type="OMA" id="INDEEPM"/>
<protein>
    <recommendedName>
        <fullName evidence="2">SAP domain-containing protein</fullName>
    </recommendedName>
</protein>
<feature type="compositionally biased region" description="Acidic residues" evidence="1">
    <location>
        <begin position="59"/>
        <end position="86"/>
    </location>
</feature>
<dbReference type="AlphaFoldDB" id="A0AAE9AIA7"/>
<feature type="compositionally biased region" description="Basic and acidic residues" evidence="1">
    <location>
        <begin position="205"/>
        <end position="223"/>
    </location>
</feature>
<dbReference type="InterPro" id="IPR003034">
    <property type="entry name" value="SAP_dom"/>
</dbReference>
<dbReference type="EMBL" id="CP090894">
    <property type="protein sequence ID" value="ULT96180.1"/>
    <property type="molecule type" value="Genomic_DNA"/>
</dbReference>
<evidence type="ECO:0000313" key="3">
    <source>
        <dbReference type="EMBL" id="ULT96180.1"/>
    </source>
</evidence>
<evidence type="ECO:0000259" key="2">
    <source>
        <dbReference type="SMART" id="SM00513"/>
    </source>
</evidence>
<dbReference type="InterPro" id="IPR036361">
    <property type="entry name" value="SAP_dom_sf"/>
</dbReference>
<dbReference type="SMART" id="SM00513">
    <property type="entry name" value="SAP"/>
    <property type="match status" value="1"/>
</dbReference>
<accession>A0AAE9AIA7</accession>
<feature type="compositionally biased region" description="Basic and acidic residues" evidence="1">
    <location>
        <begin position="99"/>
        <end position="108"/>
    </location>
</feature>
<feature type="compositionally biased region" description="Basic residues" evidence="1">
    <location>
        <begin position="145"/>
        <end position="156"/>
    </location>
</feature>
<feature type="region of interest" description="Disordered" evidence="1">
    <location>
        <begin position="51"/>
        <end position="117"/>
    </location>
</feature>
<dbReference type="Pfam" id="PF02037">
    <property type="entry name" value="SAP"/>
    <property type="match status" value="1"/>
</dbReference>